<gene>
    <name evidence="1" type="ORF">GCM10023172_23270</name>
</gene>
<sequence length="277" mass="31810">MISAAHPHNEHFAIVVNQQLPQLAKLSKAVFLERVANLEAIRTRKVPVSLLLGEKSQLVQLEVLHAAVQTGVLPLGLPGFQIGGEWVPFVVEMPRPLHQWLASHSLNEVKGQLVNWMAALHASQCSRFKMWRKLLPEIRQWASAHYSPYRVRQADALIEVWEREFDSAQRLVGGATPGVLINPFRNNERPLLEDADVLASYQFAVRVGYFRKDDWLFIVERSLPKLLKLYKDNIASGRWTRETVAKQLREIDSDKMNRVEADPDLWRAWRQHFNASS</sequence>
<comment type="caution">
    <text evidence="1">The sequence shown here is derived from an EMBL/GenBank/DDBJ whole genome shotgun (WGS) entry which is preliminary data.</text>
</comment>
<dbReference type="EMBL" id="BAABGQ010000006">
    <property type="protein sequence ID" value="GAA4501435.1"/>
    <property type="molecule type" value="Genomic_DNA"/>
</dbReference>
<evidence type="ECO:0000313" key="1">
    <source>
        <dbReference type="EMBL" id="GAA4501435.1"/>
    </source>
</evidence>
<accession>A0ABP8QGD4</accession>
<proteinExistence type="predicted"/>
<dbReference type="Proteomes" id="UP001501243">
    <property type="component" value="Unassembled WGS sequence"/>
</dbReference>
<name>A0ABP8QGD4_9BACT</name>
<reference evidence="2" key="1">
    <citation type="journal article" date="2019" name="Int. J. Syst. Evol. Microbiol.">
        <title>The Global Catalogue of Microorganisms (GCM) 10K type strain sequencing project: providing services to taxonomists for standard genome sequencing and annotation.</title>
        <authorList>
            <consortium name="The Broad Institute Genomics Platform"/>
            <consortium name="The Broad Institute Genome Sequencing Center for Infectious Disease"/>
            <person name="Wu L."/>
            <person name="Ma J."/>
        </authorList>
    </citation>
    <scope>NUCLEOTIDE SEQUENCE [LARGE SCALE GENOMIC DNA]</scope>
    <source>
        <strain evidence="2">JCM 17841</strain>
    </source>
</reference>
<organism evidence="1 2">
    <name type="scientific">Hymenobacter ginsengisoli</name>
    <dbReference type="NCBI Taxonomy" id="1051626"/>
    <lineage>
        <taxon>Bacteria</taxon>
        <taxon>Pseudomonadati</taxon>
        <taxon>Bacteroidota</taxon>
        <taxon>Cytophagia</taxon>
        <taxon>Cytophagales</taxon>
        <taxon>Hymenobacteraceae</taxon>
        <taxon>Hymenobacter</taxon>
    </lineage>
</organism>
<dbReference type="RefSeq" id="WP_208133109.1">
    <property type="nucleotide sequence ID" value="NZ_BAABGQ010000006.1"/>
</dbReference>
<keyword evidence="2" id="KW-1185">Reference proteome</keyword>
<evidence type="ECO:0000313" key="2">
    <source>
        <dbReference type="Proteomes" id="UP001501243"/>
    </source>
</evidence>
<protein>
    <submittedName>
        <fullName evidence="1">Uncharacterized protein</fullName>
    </submittedName>
</protein>